<proteinExistence type="predicted"/>
<organism evidence="1 2">
    <name type="scientific">Afipia felis</name>
    <name type="common">Cat scratch disease bacillus</name>
    <dbReference type="NCBI Taxonomy" id="1035"/>
    <lineage>
        <taxon>Bacteria</taxon>
        <taxon>Pseudomonadati</taxon>
        <taxon>Pseudomonadota</taxon>
        <taxon>Alphaproteobacteria</taxon>
        <taxon>Hyphomicrobiales</taxon>
        <taxon>Nitrobacteraceae</taxon>
        <taxon>Afipia</taxon>
    </lineage>
</organism>
<dbReference type="STRING" id="1035.BN961_01717"/>
<reference evidence="1 2" key="1">
    <citation type="journal article" date="2014" name="Genome Announc.">
        <title>Genome Sequence of Afipia felis Strain 76713, Isolated in Hospital Water Using an Amoeba Co-Culture Procedure.</title>
        <authorList>
            <person name="Benamar S."/>
            <person name="La Scola B."/>
            <person name="Croce O."/>
        </authorList>
    </citation>
    <scope>NUCLEOTIDE SEQUENCE [LARGE SCALE GENOMIC DNA]</scope>
    <source>
        <strain evidence="1 2">76713</strain>
    </source>
</reference>
<evidence type="ECO:0000313" key="2">
    <source>
        <dbReference type="Proteomes" id="UP000035762"/>
    </source>
</evidence>
<keyword evidence="2" id="KW-1185">Reference proteome</keyword>
<accession>A0A090N7B3</accession>
<dbReference type="EMBL" id="CCAZ020000001">
    <property type="protein sequence ID" value="CEG08303.1"/>
    <property type="molecule type" value="Genomic_DNA"/>
</dbReference>
<gene>
    <name evidence="1" type="ORF">BN961_01717</name>
</gene>
<dbReference type="Proteomes" id="UP000035762">
    <property type="component" value="Unassembled WGS sequence"/>
</dbReference>
<evidence type="ECO:0000313" key="1">
    <source>
        <dbReference type="EMBL" id="CEG08303.1"/>
    </source>
</evidence>
<sequence>MQHVELRRIGQQRISRKTQAANVTHGVGGLAVEMIGGVRHPREDLERTGEVDLVEALE</sequence>
<comment type="caution">
    <text evidence="1">The sequence shown here is derived from an EMBL/GenBank/DDBJ whole genome shotgun (WGS) entry which is preliminary data.</text>
</comment>
<name>A0A090N7B3_AFIFE</name>
<dbReference type="AlphaFoldDB" id="A0A090N7B3"/>
<protein>
    <submittedName>
        <fullName evidence="1">Uncharacterized protein</fullName>
    </submittedName>
</protein>